<feature type="compositionally biased region" description="Basic and acidic residues" evidence="1">
    <location>
        <begin position="266"/>
        <end position="287"/>
    </location>
</feature>
<dbReference type="Proteomes" id="UP000184188">
    <property type="component" value="Unassembled WGS sequence"/>
</dbReference>
<accession>A0A1L9SL86</accession>
<dbReference type="InterPro" id="IPR019416">
    <property type="entry name" value="NCBP3"/>
</dbReference>
<evidence type="ECO:0000256" key="1">
    <source>
        <dbReference type="SAM" id="MobiDB-lite"/>
    </source>
</evidence>
<feature type="region of interest" description="Disordered" evidence="1">
    <location>
        <begin position="138"/>
        <end position="329"/>
    </location>
</feature>
<dbReference type="PANTHER" id="PTHR16291">
    <property type="entry name" value="NUCLEAR CAP-BINDING PROTEIN SUBUNIT 3"/>
    <property type="match status" value="1"/>
</dbReference>
<feature type="compositionally biased region" description="Basic and acidic residues" evidence="1">
    <location>
        <begin position="181"/>
        <end position="202"/>
    </location>
</feature>
<dbReference type="Pfam" id="PF10309">
    <property type="entry name" value="NCBP3"/>
    <property type="match status" value="1"/>
</dbReference>
<reference evidence="3" key="1">
    <citation type="journal article" date="2017" name="Genome Biol.">
        <title>Comparative genomics reveals high biological diversity and specific adaptations in the industrially and medically important fungal genus Aspergillus.</title>
        <authorList>
            <person name="de Vries R.P."/>
            <person name="Riley R."/>
            <person name="Wiebenga A."/>
            <person name="Aguilar-Osorio G."/>
            <person name="Amillis S."/>
            <person name="Uchima C.A."/>
            <person name="Anderluh G."/>
            <person name="Asadollahi M."/>
            <person name="Askin M."/>
            <person name="Barry K."/>
            <person name="Battaglia E."/>
            <person name="Bayram O."/>
            <person name="Benocci T."/>
            <person name="Braus-Stromeyer S.A."/>
            <person name="Caldana C."/>
            <person name="Canovas D."/>
            <person name="Cerqueira G.C."/>
            <person name="Chen F."/>
            <person name="Chen W."/>
            <person name="Choi C."/>
            <person name="Clum A."/>
            <person name="Dos Santos R.A."/>
            <person name="Damasio A.R."/>
            <person name="Diallinas G."/>
            <person name="Emri T."/>
            <person name="Fekete E."/>
            <person name="Flipphi M."/>
            <person name="Freyberg S."/>
            <person name="Gallo A."/>
            <person name="Gournas C."/>
            <person name="Habgood R."/>
            <person name="Hainaut M."/>
            <person name="Harispe M.L."/>
            <person name="Henrissat B."/>
            <person name="Hilden K.S."/>
            <person name="Hope R."/>
            <person name="Hossain A."/>
            <person name="Karabika E."/>
            <person name="Karaffa L."/>
            <person name="Karanyi Z."/>
            <person name="Krasevec N."/>
            <person name="Kuo A."/>
            <person name="Kusch H."/>
            <person name="LaButti K."/>
            <person name="Lagendijk E.L."/>
            <person name="Lapidus A."/>
            <person name="Levasseur A."/>
            <person name="Lindquist E."/>
            <person name="Lipzen A."/>
            <person name="Logrieco A.F."/>
            <person name="MacCabe A."/>
            <person name="Maekelae M.R."/>
            <person name="Malavazi I."/>
            <person name="Melin P."/>
            <person name="Meyer V."/>
            <person name="Mielnichuk N."/>
            <person name="Miskei M."/>
            <person name="Molnar A.P."/>
            <person name="Mule G."/>
            <person name="Ngan C.Y."/>
            <person name="Orejas M."/>
            <person name="Orosz E."/>
            <person name="Ouedraogo J.P."/>
            <person name="Overkamp K.M."/>
            <person name="Park H.-S."/>
            <person name="Perrone G."/>
            <person name="Piumi F."/>
            <person name="Punt P.J."/>
            <person name="Ram A.F."/>
            <person name="Ramon A."/>
            <person name="Rauscher S."/>
            <person name="Record E."/>
            <person name="Riano-Pachon D.M."/>
            <person name="Robert V."/>
            <person name="Roehrig J."/>
            <person name="Ruller R."/>
            <person name="Salamov A."/>
            <person name="Salih N.S."/>
            <person name="Samson R.A."/>
            <person name="Sandor E."/>
            <person name="Sanguinetti M."/>
            <person name="Schuetze T."/>
            <person name="Sepcic K."/>
            <person name="Shelest E."/>
            <person name="Sherlock G."/>
            <person name="Sophianopoulou V."/>
            <person name="Squina F.M."/>
            <person name="Sun H."/>
            <person name="Susca A."/>
            <person name="Todd R.B."/>
            <person name="Tsang A."/>
            <person name="Unkles S.E."/>
            <person name="van de Wiele N."/>
            <person name="van Rossen-Uffink D."/>
            <person name="Oliveira J.V."/>
            <person name="Vesth T.C."/>
            <person name="Visser J."/>
            <person name="Yu J.-H."/>
            <person name="Zhou M."/>
            <person name="Andersen M.R."/>
            <person name="Archer D.B."/>
            <person name="Baker S.E."/>
            <person name="Benoit I."/>
            <person name="Brakhage A.A."/>
            <person name="Braus G.H."/>
            <person name="Fischer R."/>
            <person name="Frisvad J.C."/>
            <person name="Goldman G.H."/>
            <person name="Houbraken J."/>
            <person name="Oakley B."/>
            <person name="Pocsi I."/>
            <person name="Scazzocchio C."/>
            <person name="Seiboth B."/>
            <person name="vanKuyk P.A."/>
            <person name="Wortman J."/>
            <person name="Dyer P.S."/>
            <person name="Grigoriev I.V."/>
        </authorList>
    </citation>
    <scope>NUCLEOTIDE SEQUENCE [LARGE SCALE GENOMIC DNA]</scope>
    <source>
        <strain evidence="3">CBS 506.65</strain>
    </source>
</reference>
<name>A0A1L9SL86_9EURO</name>
<dbReference type="GO" id="GO:0003729">
    <property type="term" value="F:mRNA binding"/>
    <property type="evidence" value="ECO:0007669"/>
    <property type="project" value="InterPro"/>
</dbReference>
<feature type="compositionally biased region" description="Basic and acidic residues" evidence="1">
    <location>
        <begin position="221"/>
        <end position="232"/>
    </location>
</feature>
<evidence type="ECO:0000313" key="2">
    <source>
        <dbReference type="EMBL" id="OJJ47881.1"/>
    </source>
</evidence>
<sequence length="478" mass="53399">MDMDMDIDLGPMPEVDAIEMDSVAAAPQESGVDPLDTEAQYEKIHVRGVDELTTDNIKQFAAQHFTVELPSRVEWIDDTSANIVYSSPDIGLQALAAFTQIIEEEAASLPALRLRSAKALSSHPDSVLQVRAAVKTDRKKARAHEASRFYLMHPEHDPRERLRRELADRRRQGGGGDTSDGEYRRRRFDDQELRRRRDRDGDYGITANMYDDTTTNNTNHSTDDLSDAERSRPSRRRRERDELFPGDDSGRLSGRLRNRSASPGRDTLDDIGRVERGDNANNDDNHNHATSSRRRFRERSPQLSRRNQGRELFPAKNRADSSEDDTRELFPNKTAASFLKKELFPTKNSNHRRSDAFDAADETADLFARRISVPLVDGAHDAGRNKNIELFPDTTAVSSRIRGSAAGRGGEGSDLSIRGAAAGLAIKGKGKGKGMGMDASVRELFPSKYNNANAGKELFSEKIDGRGGQRRRAEDMFS</sequence>
<feature type="compositionally biased region" description="Basic and acidic residues" evidence="1">
    <location>
        <begin position="143"/>
        <end position="171"/>
    </location>
</feature>
<dbReference type="OrthoDB" id="422106at2759"/>
<proteinExistence type="predicted"/>
<feature type="compositionally biased region" description="Low complexity" evidence="1">
    <location>
        <begin position="251"/>
        <end position="262"/>
    </location>
</feature>
<organism evidence="2 3">
    <name type="scientific">Penicilliopsis zonata CBS 506.65</name>
    <dbReference type="NCBI Taxonomy" id="1073090"/>
    <lineage>
        <taxon>Eukaryota</taxon>
        <taxon>Fungi</taxon>
        <taxon>Dikarya</taxon>
        <taxon>Ascomycota</taxon>
        <taxon>Pezizomycotina</taxon>
        <taxon>Eurotiomycetes</taxon>
        <taxon>Eurotiomycetidae</taxon>
        <taxon>Eurotiales</taxon>
        <taxon>Aspergillaceae</taxon>
        <taxon>Penicilliopsis</taxon>
    </lineage>
</organism>
<keyword evidence="3" id="KW-1185">Reference proteome</keyword>
<dbReference type="GO" id="GO:0000340">
    <property type="term" value="F:RNA 7-methylguanosine cap binding"/>
    <property type="evidence" value="ECO:0007669"/>
    <property type="project" value="InterPro"/>
</dbReference>
<dbReference type="RefSeq" id="XP_022582391.1">
    <property type="nucleotide sequence ID" value="XM_022729210.1"/>
</dbReference>
<dbReference type="EMBL" id="KV878340">
    <property type="protein sequence ID" value="OJJ47881.1"/>
    <property type="molecule type" value="Genomic_DNA"/>
</dbReference>
<dbReference type="GO" id="GO:0005634">
    <property type="term" value="C:nucleus"/>
    <property type="evidence" value="ECO:0007669"/>
    <property type="project" value="TreeGrafter"/>
</dbReference>
<dbReference type="STRING" id="1073090.A0A1L9SL86"/>
<feature type="compositionally biased region" description="Low complexity" evidence="1">
    <location>
        <begin position="211"/>
        <end position="220"/>
    </location>
</feature>
<protein>
    <submittedName>
        <fullName evidence="2">Uncharacterized protein</fullName>
    </submittedName>
</protein>
<dbReference type="VEuPathDB" id="FungiDB:ASPZODRAFT_64177"/>
<gene>
    <name evidence="2" type="ORF">ASPZODRAFT_64177</name>
</gene>
<evidence type="ECO:0000313" key="3">
    <source>
        <dbReference type="Proteomes" id="UP000184188"/>
    </source>
</evidence>
<dbReference type="AlphaFoldDB" id="A0A1L9SL86"/>
<dbReference type="PANTHER" id="PTHR16291:SF0">
    <property type="entry name" value="NUCLEAR CAP-BINDING PROTEIN SUBUNIT 3"/>
    <property type="match status" value="1"/>
</dbReference>
<dbReference type="GeneID" id="34615674"/>